<proteinExistence type="predicted"/>
<dbReference type="GO" id="GO:0007005">
    <property type="term" value="P:mitochondrion organization"/>
    <property type="evidence" value="ECO:0007669"/>
    <property type="project" value="TreeGrafter"/>
</dbReference>
<dbReference type="Pfam" id="PF17171">
    <property type="entry name" value="GST_C_6"/>
    <property type="match status" value="1"/>
</dbReference>
<organism evidence="4 5">
    <name type="scientific">Podospora appendiculata</name>
    <dbReference type="NCBI Taxonomy" id="314037"/>
    <lineage>
        <taxon>Eukaryota</taxon>
        <taxon>Fungi</taxon>
        <taxon>Dikarya</taxon>
        <taxon>Ascomycota</taxon>
        <taxon>Pezizomycotina</taxon>
        <taxon>Sordariomycetes</taxon>
        <taxon>Sordariomycetidae</taxon>
        <taxon>Sordariales</taxon>
        <taxon>Podosporaceae</taxon>
        <taxon>Podospora</taxon>
    </lineage>
</organism>
<dbReference type="InterPro" id="IPR012336">
    <property type="entry name" value="Thioredoxin-like_fold"/>
</dbReference>
<name>A0AAE0X5N9_9PEZI</name>
<evidence type="ECO:0000313" key="4">
    <source>
        <dbReference type="EMBL" id="KAK3685452.1"/>
    </source>
</evidence>
<dbReference type="Proteomes" id="UP001270362">
    <property type="component" value="Unassembled WGS sequence"/>
</dbReference>
<dbReference type="AlphaFoldDB" id="A0AAE0X5N9"/>
<dbReference type="EMBL" id="JAULSO010000003">
    <property type="protein sequence ID" value="KAK3685452.1"/>
    <property type="molecule type" value="Genomic_DNA"/>
</dbReference>
<feature type="region of interest" description="Disordered" evidence="1">
    <location>
        <begin position="1"/>
        <end position="33"/>
    </location>
</feature>
<keyword evidence="5" id="KW-1185">Reference proteome</keyword>
<protein>
    <recommendedName>
        <fullName evidence="6">Mitochondrial outer membrane protein</fullName>
    </recommendedName>
</protein>
<dbReference type="GO" id="GO:0001401">
    <property type="term" value="C:SAM complex"/>
    <property type="evidence" value="ECO:0007669"/>
    <property type="project" value="TreeGrafter"/>
</dbReference>
<reference evidence="4" key="1">
    <citation type="journal article" date="2023" name="Mol. Phylogenet. Evol.">
        <title>Genome-scale phylogeny and comparative genomics of the fungal order Sordariales.</title>
        <authorList>
            <person name="Hensen N."/>
            <person name="Bonometti L."/>
            <person name="Westerberg I."/>
            <person name="Brannstrom I.O."/>
            <person name="Guillou S."/>
            <person name="Cros-Aarteil S."/>
            <person name="Calhoun S."/>
            <person name="Haridas S."/>
            <person name="Kuo A."/>
            <person name="Mondo S."/>
            <person name="Pangilinan J."/>
            <person name="Riley R."/>
            <person name="LaButti K."/>
            <person name="Andreopoulos B."/>
            <person name="Lipzen A."/>
            <person name="Chen C."/>
            <person name="Yan M."/>
            <person name="Daum C."/>
            <person name="Ng V."/>
            <person name="Clum A."/>
            <person name="Steindorff A."/>
            <person name="Ohm R.A."/>
            <person name="Martin F."/>
            <person name="Silar P."/>
            <person name="Natvig D.O."/>
            <person name="Lalanne C."/>
            <person name="Gautier V."/>
            <person name="Ament-Velasquez S.L."/>
            <person name="Kruys A."/>
            <person name="Hutchinson M.I."/>
            <person name="Powell A.J."/>
            <person name="Barry K."/>
            <person name="Miller A.N."/>
            <person name="Grigoriev I.V."/>
            <person name="Debuchy R."/>
            <person name="Gladieux P."/>
            <person name="Hiltunen Thoren M."/>
            <person name="Johannesson H."/>
        </authorList>
    </citation>
    <scope>NUCLEOTIDE SEQUENCE</scope>
    <source>
        <strain evidence="4">CBS 314.62</strain>
    </source>
</reference>
<evidence type="ECO:0000259" key="3">
    <source>
        <dbReference type="Pfam" id="PF17172"/>
    </source>
</evidence>
<feature type="domain" description="Thioredoxin-like fold" evidence="3">
    <location>
        <begin position="96"/>
        <end position="193"/>
    </location>
</feature>
<reference evidence="4" key="2">
    <citation type="submission" date="2023-06" db="EMBL/GenBank/DDBJ databases">
        <authorList>
            <consortium name="Lawrence Berkeley National Laboratory"/>
            <person name="Haridas S."/>
            <person name="Hensen N."/>
            <person name="Bonometti L."/>
            <person name="Westerberg I."/>
            <person name="Brannstrom I.O."/>
            <person name="Guillou S."/>
            <person name="Cros-Aarteil S."/>
            <person name="Calhoun S."/>
            <person name="Kuo A."/>
            <person name="Mondo S."/>
            <person name="Pangilinan J."/>
            <person name="Riley R."/>
            <person name="Labutti K."/>
            <person name="Andreopoulos B."/>
            <person name="Lipzen A."/>
            <person name="Chen C."/>
            <person name="Yanf M."/>
            <person name="Daum C."/>
            <person name="Ng V."/>
            <person name="Clum A."/>
            <person name="Steindorff A."/>
            <person name="Ohm R."/>
            <person name="Martin F."/>
            <person name="Silar P."/>
            <person name="Natvig D."/>
            <person name="Lalanne C."/>
            <person name="Gautier V."/>
            <person name="Ament-Velasquez S.L."/>
            <person name="Kruys A."/>
            <person name="Hutchinson M.I."/>
            <person name="Powell A.J."/>
            <person name="Barry K."/>
            <person name="Miller A.N."/>
            <person name="Grigoriev I.V."/>
            <person name="Debuchy R."/>
            <person name="Gladieux P."/>
            <person name="Thoren M.H."/>
            <person name="Johannesson H."/>
        </authorList>
    </citation>
    <scope>NUCLEOTIDE SEQUENCE</scope>
    <source>
        <strain evidence="4">CBS 314.62</strain>
    </source>
</reference>
<dbReference type="InterPro" id="IPR033468">
    <property type="entry name" value="Metaxin_GST"/>
</dbReference>
<dbReference type="InterPro" id="IPR050931">
    <property type="entry name" value="Mito_Protein_Transport_Metaxin"/>
</dbReference>
<evidence type="ECO:0000256" key="1">
    <source>
        <dbReference type="SAM" id="MobiDB-lite"/>
    </source>
</evidence>
<dbReference type="Pfam" id="PF17172">
    <property type="entry name" value="GST_N_4"/>
    <property type="match status" value="1"/>
</dbReference>
<dbReference type="PANTHER" id="PTHR12289">
    <property type="entry name" value="METAXIN RELATED"/>
    <property type="match status" value="1"/>
</dbReference>
<accession>A0AAE0X5N9</accession>
<dbReference type="PANTHER" id="PTHR12289:SF44">
    <property type="entry name" value="OUTER MEMBRANE PROTEIN (SAM35), PUTATIVE (AFU_ORTHOLOGUE AFUA_1G13180)-RELATED"/>
    <property type="match status" value="1"/>
</dbReference>
<evidence type="ECO:0000259" key="2">
    <source>
        <dbReference type="Pfam" id="PF17171"/>
    </source>
</evidence>
<gene>
    <name evidence="4" type="ORF">B0T22DRAFT_537775</name>
</gene>
<sequence>MSTTNASTSTSTSTNTATAPRSSKPASASASSPYSWRQAMPVPRLLQQLFDLVPLATYSANTLPARSPSTTPDQLPTLYVFASDEDARFGAPSFNPSCLKWQTYLKLAGVRFHITPSTNHASPSGALPFLLPARSSPTDSPAPIPSNKLQHYAFAQGPAPPPELTSLRLEAYQALLDLPVRNAWLQSLYLEPAHAALLDELYVAPASSSGWIRASLRAQLRRAAEAEILRTSSSATAAVVDVDAVYAAALEAFEALAGLLAESETGWFFGAAQPTLFDASVFAYTHLMLRYLGPGEENGSAQAAEAPFVPARLGVVVGCAGAGELERHRERMLKRVWGEPLVDADGVRRSIE</sequence>
<feature type="domain" description="Metaxin glutathione S-transferase" evidence="2">
    <location>
        <begin position="251"/>
        <end position="290"/>
    </location>
</feature>
<evidence type="ECO:0000313" key="5">
    <source>
        <dbReference type="Proteomes" id="UP001270362"/>
    </source>
</evidence>
<evidence type="ECO:0008006" key="6">
    <source>
        <dbReference type="Google" id="ProtNLM"/>
    </source>
</evidence>
<comment type="caution">
    <text evidence="4">The sequence shown here is derived from an EMBL/GenBank/DDBJ whole genome shotgun (WGS) entry which is preliminary data.</text>
</comment>